<feature type="transmembrane region" description="Helical" evidence="1">
    <location>
        <begin position="440"/>
        <end position="461"/>
    </location>
</feature>
<proteinExistence type="predicted"/>
<reference evidence="2 3" key="1">
    <citation type="journal article" date="2000" name="DNA Res.">
        <title>Complete genome structure of the nitrogen-fixing symbiotic bacterium Mesorhizobium loti.</title>
        <authorList>
            <person name="Kaneko T."/>
            <person name="Nakamura Y."/>
            <person name="Sato S."/>
            <person name="Asamizu E."/>
            <person name="Kato T."/>
            <person name="Sasamoto S."/>
            <person name="Watanabe A."/>
            <person name="Idesawa K."/>
            <person name="Ishikawa A."/>
            <person name="Kawashima K."/>
            <person name="Kimura T."/>
            <person name="Kishida Y."/>
            <person name="Kiyokawa C."/>
            <person name="Kohara M."/>
            <person name="Matsumoto M."/>
            <person name="Matsuno A."/>
            <person name="Mochizuki Y."/>
            <person name="Nakayama S."/>
            <person name="Nakazaki N."/>
            <person name="Shimpo S."/>
            <person name="Sugimoto M."/>
            <person name="Takeuchi C."/>
            <person name="Yamada M."/>
            <person name="Tabata S."/>
        </authorList>
    </citation>
    <scope>NUCLEOTIDE SEQUENCE [LARGE SCALE GENOMIC DNA]</scope>
    <source>
        <strain evidence="3">LMG 29417 / CECT 9101 / MAFF 303099</strain>
    </source>
</reference>
<evidence type="ECO:0000256" key="1">
    <source>
        <dbReference type="SAM" id="Phobius"/>
    </source>
</evidence>
<keyword evidence="1" id="KW-0812">Transmembrane</keyword>
<feature type="transmembrane region" description="Helical" evidence="1">
    <location>
        <begin position="347"/>
        <end position="366"/>
    </location>
</feature>
<organism evidence="2 3">
    <name type="scientific">Mesorhizobium japonicum (strain LMG 29417 / CECT 9101 / MAFF 303099)</name>
    <name type="common">Mesorhizobium loti (strain MAFF 303099)</name>
    <dbReference type="NCBI Taxonomy" id="266835"/>
    <lineage>
        <taxon>Bacteria</taxon>
        <taxon>Pseudomonadati</taxon>
        <taxon>Pseudomonadota</taxon>
        <taxon>Alphaproteobacteria</taxon>
        <taxon>Hyphomicrobiales</taxon>
        <taxon>Phyllobacteriaceae</taxon>
        <taxon>Mesorhizobium</taxon>
    </lineage>
</organism>
<accession>Q982P4</accession>
<feature type="transmembrane region" description="Helical" evidence="1">
    <location>
        <begin position="415"/>
        <end position="434"/>
    </location>
</feature>
<feature type="transmembrane region" description="Helical" evidence="1">
    <location>
        <begin position="228"/>
        <end position="261"/>
    </location>
</feature>
<feature type="transmembrane region" description="Helical" evidence="1">
    <location>
        <begin position="66"/>
        <end position="85"/>
    </location>
</feature>
<evidence type="ECO:0000313" key="2">
    <source>
        <dbReference type="EMBL" id="BAB54412.1"/>
    </source>
</evidence>
<keyword evidence="1" id="KW-1133">Transmembrane helix</keyword>
<gene>
    <name evidence="2" type="ordered locus">mll8552</name>
</gene>
<feature type="transmembrane region" description="Helical" evidence="1">
    <location>
        <begin position="193"/>
        <end position="219"/>
    </location>
</feature>
<dbReference type="KEGG" id="mlo:mll8552"/>
<keyword evidence="1" id="KW-0472">Membrane</keyword>
<dbReference type="PATRIC" id="fig|266835.9.peg.6838"/>
<dbReference type="EMBL" id="BA000012">
    <property type="protein sequence ID" value="BAB54412.1"/>
    <property type="molecule type" value="Genomic_DNA"/>
</dbReference>
<dbReference type="AlphaFoldDB" id="Q982P4"/>
<feature type="transmembrane region" description="Helical" evidence="1">
    <location>
        <begin position="378"/>
        <end position="399"/>
    </location>
</feature>
<protein>
    <submittedName>
        <fullName evidence="2">Mll8552 protein</fullName>
    </submittedName>
</protein>
<dbReference type="HOGENOM" id="CLU_579729_0_0_5"/>
<dbReference type="eggNOG" id="ENOG5033890">
    <property type="taxonomic scope" value="Bacteria"/>
</dbReference>
<sequence>MHLACAIGNDTYATVMSRSTCQGKKVEQRLSVLQSIVYKRHQSLDWDVRLQGEMEHEMQHSLTSKMAYGFTITLIALSIISFFLLTPLGHWQADEFHFGYVYRTDGVNALLQELTGWAPRPFSELISYLYHHTVEVTGKRHIGALLITHWLAMIAAALGPILFQRTSSDRTVPLLLASALVLLSVVGRDNSEVFYWVQAALPNMPTLAAVFFVASVFLFTDRPIYQKAWLAVGALIIGALSSEIGATFAWIMSFLMISYWALYRRRFIPVTGSVAAIFVPALIVSGLVFYYLMMGRLSMSAEASAGSATARVFSSSVLATVKQFVVDSLFYGNNVVSSLGQRSHNKLIYIGILPKLAFLTCSFLYFRTLRAAPGDRMLAAVLFLSSAGAAFFVLFITYYQFGGGCCSRHATMEQALLWVAILAAGRFLATFFSFSPATNARYRAICVAALLSVVPSILLTARPLAINYSRFVEIRTKNDYIWDHRFDAGSTIVLKKYQPGEITGGGELYFQEGLYEKGDRKLPSAWAADLFMKYFGKDKLKVDGS</sequence>
<evidence type="ECO:0000313" key="3">
    <source>
        <dbReference type="Proteomes" id="UP000000552"/>
    </source>
</evidence>
<feature type="transmembrane region" description="Helical" evidence="1">
    <location>
        <begin position="267"/>
        <end position="292"/>
    </location>
</feature>
<dbReference type="Proteomes" id="UP000000552">
    <property type="component" value="Chromosome"/>
</dbReference>
<name>Q982P4_RHILO</name>
<feature type="transmembrane region" description="Helical" evidence="1">
    <location>
        <begin position="142"/>
        <end position="163"/>
    </location>
</feature>
<feature type="transmembrane region" description="Helical" evidence="1">
    <location>
        <begin position="170"/>
        <end position="187"/>
    </location>
</feature>